<dbReference type="AlphaFoldDB" id="A0A3M4A1F9"/>
<proteinExistence type="predicted"/>
<evidence type="ECO:0000313" key="2">
    <source>
        <dbReference type="Proteomes" id="UP000281604"/>
    </source>
</evidence>
<reference evidence="1 2" key="1">
    <citation type="submission" date="2018-08" db="EMBL/GenBank/DDBJ databases">
        <title>Recombination of ecologically and evolutionarily significant loci maintains genetic cohesion in the Pseudomonas syringae species complex.</title>
        <authorList>
            <person name="Dillon M."/>
            <person name="Thakur S."/>
            <person name="Almeida R.N.D."/>
            <person name="Weir B.S."/>
            <person name="Guttman D.S."/>
        </authorList>
    </citation>
    <scope>NUCLEOTIDE SEQUENCE [LARGE SCALE GENOMIC DNA]</scope>
    <source>
        <strain evidence="1 2">ICMP 3706</strain>
    </source>
</reference>
<protein>
    <submittedName>
        <fullName evidence="1">Uncharacterized protein</fullName>
    </submittedName>
</protein>
<sequence>MIKVNTLSPFVGLARYEAWKDGWVDKDKIDEFSYISNVCNPEDLLLSCKLLFPDFVVVQEGVFLEGKYDADIFVSWLKHFNGDLQATEKMLNHTHLYDVFDSCSGDIDDRIFEQLANVLALSWRLVLKDKFPERKFSVDISITDQDYGPIVTFYQLS</sequence>
<accession>A0A3M4A1F9</accession>
<comment type="caution">
    <text evidence="1">The sequence shown here is derived from an EMBL/GenBank/DDBJ whole genome shotgun (WGS) entry which is preliminary data.</text>
</comment>
<dbReference type="EMBL" id="RBQE01000461">
    <property type="protein sequence ID" value="RMP00164.1"/>
    <property type="molecule type" value="Genomic_DNA"/>
</dbReference>
<evidence type="ECO:0000313" key="1">
    <source>
        <dbReference type="EMBL" id="RMP00164.1"/>
    </source>
</evidence>
<gene>
    <name evidence="1" type="ORF">ALQ30_200370</name>
</gene>
<dbReference type="RefSeq" id="WP_063682150.1">
    <property type="nucleotide sequence ID" value="NZ_RBQE01000461.1"/>
</dbReference>
<dbReference type="Proteomes" id="UP000281604">
    <property type="component" value="Unassembled WGS sequence"/>
</dbReference>
<organism evidence="1 2">
    <name type="scientific">Pseudomonas syringae pv. persicae</name>
    <dbReference type="NCBI Taxonomy" id="237306"/>
    <lineage>
        <taxon>Bacteria</taxon>
        <taxon>Pseudomonadati</taxon>
        <taxon>Pseudomonadota</taxon>
        <taxon>Gammaproteobacteria</taxon>
        <taxon>Pseudomonadales</taxon>
        <taxon>Pseudomonadaceae</taxon>
        <taxon>Pseudomonas</taxon>
    </lineage>
</organism>
<name>A0A3M4A1F9_9PSED</name>